<evidence type="ECO:0000256" key="1">
    <source>
        <dbReference type="ARBA" id="ARBA00004496"/>
    </source>
</evidence>
<evidence type="ECO:0000256" key="11">
    <source>
        <dbReference type="RuleBase" id="RU361234"/>
    </source>
</evidence>
<dbReference type="GO" id="GO:0005737">
    <property type="term" value="C:cytoplasm"/>
    <property type="evidence" value="ECO:0007669"/>
    <property type="project" value="UniProtKB-SubCell"/>
</dbReference>
<evidence type="ECO:0000256" key="7">
    <source>
        <dbReference type="ARBA" id="ARBA00022840"/>
    </source>
</evidence>
<keyword evidence="9 11" id="KW-0030">Aminoacyl-tRNA synthetase</keyword>
<dbReference type="AlphaFoldDB" id="A0AAX4JD76"/>
<dbReference type="InterPro" id="IPR050489">
    <property type="entry name" value="Tyr-tRNA_synthase"/>
</dbReference>
<evidence type="ECO:0000256" key="4">
    <source>
        <dbReference type="ARBA" id="ARBA00022490"/>
    </source>
</evidence>
<dbReference type="InterPro" id="IPR014729">
    <property type="entry name" value="Rossmann-like_a/b/a_fold"/>
</dbReference>
<dbReference type="NCBIfam" id="TIGR00234">
    <property type="entry name" value="tyrS"/>
    <property type="match status" value="1"/>
</dbReference>
<dbReference type="Gene3D" id="1.10.240.10">
    <property type="entry name" value="Tyrosyl-Transfer RNA Synthetase"/>
    <property type="match status" value="1"/>
</dbReference>
<gene>
    <name evidence="12" type="ORF">VNE69_07033</name>
</gene>
<dbReference type="Gene3D" id="3.40.50.620">
    <property type="entry name" value="HUPs"/>
    <property type="match status" value="1"/>
</dbReference>
<dbReference type="GeneID" id="90541789"/>
<dbReference type="InterPro" id="IPR002307">
    <property type="entry name" value="Tyr-tRNA-ligase"/>
</dbReference>
<dbReference type="FunFam" id="3.40.50.620:FF:000040">
    <property type="entry name" value="Tyrosine--tRNA ligase"/>
    <property type="match status" value="1"/>
</dbReference>
<dbReference type="Pfam" id="PF00579">
    <property type="entry name" value="tRNA-synt_1b"/>
    <property type="match status" value="1"/>
</dbReference>
<dbReference type="PANTHER" id="PTHR46264:SF4">
    <property type="entry name" value="TYROSINE--TRNA LIGASE, CYTOPLASMIC"/>
    <property type="match status" value="1"/>
</dbReference>
<dbReference type="RefSeq" id="XP_065330109.1">
    <property type="nucleotide sequence ID" value="XM_065474037.1"/>
</dbReference>
<dbReference type="InterPro" id="IPR023617">
    <property type="entry name" value="Tyr-tRNA-ligase_arc/euk-type"/>
</dbReference>
<keyword evidence="5 11" id="KW-0436">Ligase</keyword>
<dbReference type="SUPFAM" id="SSF52374">
    <property type="entry name" value="Nucleotidylyl transferase"/>
    <property type="match status" value="1"/>
</dbReference>
<reference evidence="12" key="1">
    <citation type="journal article" date="2024" name="BMC Genomics">
        <title>Functional annotation of a divergent genome using sequence and structure-based similarity.</title>
        <authorList>
            <person name="Svedberg D."/>
            <person name="Winiger R.R."/>
            <person name="Berg A."/>
            <person name="Sharma H."/>
            <person name="Tellgren-Roth C."/>
            <person name="Debrunner-Vossbrinck B.A."/>
            <person name="Vossbrinck C.R."/>
            <person name="Barandun J."/>
        </authorList>
    </citation>
    <scope>NUCLEOTIDE SEQUENCE</scope>
    <source>
        <strain evidence="12">Illinois isolate</strain>
    </source>
</reference>
<comment type="similarity">
    <text evidence="2 11">Belongs to the class-I aminoacyl-tRNA synthetase family.</text>
</comment>
<dbReference type="NCBIfam" id="NF006330">
    <property type="entry name" value="PRK08560.1"/>
    <property type="match status" value="1"/>
</dbReference>
<comment type="catalytic activity">
    <reaction evidence="10 11">
        <text>tRNA(Tyr) + L-tyrosine + ATP = L-tyrosyl-tRNA(Tyr) + AMP + diphosphate + H(+)</text>
        <dbReference type="Rhea" id="RHEA:10220"/>
        <dbReference type="Rhea" id="RHEA-COMP:9706"/>
        <dbReference type="Rhea" id="RHEA-COMP:9707"/>
        <dbReference type="ChEBI" id="CHEBI:15378"/>
        <dbReference type="ChEBI" id="CHEBI:30616"/>
        <dbReference type="ChEBI" id="CHEBI:33019"/>
        <dbReference type="ChEBI" id="CHEBI:58315"/>
        <dbReference type="ChEBI" id="CHEBI:78442"/>
        <dbReference type="ChEBI" id="CHEBI:78536"/>
        <dbReference type="ChEBI" id="CHEBI:456215"/>
        <dbReference type="EC" id="6.1.1.1"/>
    </reaction>
</comment>
<evidence type="ECO:0000313" key="12">
    <source>
        <dbReference type="EMBL" id="WUR03964.1"/>
    </source>
</evidence>
<dbReference type="InterPro" id="IPR002305">
    <property type="entry name" value="aa-tRNA-synth_Ic"/>
</dbReference>
<evidence type="ECO:0000256" key="8">
    <source>
        <dbReference type="ARBA" id="ARBA00022917"/>
    </source>
</evidence>
<proteinExistence type="inferred from homology"/>
<keyword evidence="8 11" id="KW-0648">Protein biosynthesis</keyword>
<keyword evidence="6 11" id="KW-0547">Nucleotide-binding</keyword>
<dbReference type="EMBL" id="CP142732">
    <property type="protein sequence ID" value="WUR03964.1"/>
    <property type="molecule type" value="Genomic_DNA"/>
</dbReference>
<evidence type="ECO:0000256" key="9">
    <source>
        <dbReference type="ARBA" id="ARBA00023146"/>
    </source>
</evidence>
<comment type="subunit">
    <text evidence="3">Homodimer.</text>
</comment>
<dbReference type="PANTHER" id="PTHR46264">
    <property type="entry name" value="TYROSINE-TRNA LIGASE"/>
    <property type="match status" value="1"/>
</dbReference>
<dbReference type="PIRSF" id="PIRSF006588">
    <property type="entry name" value="TyrRS_arch_euk"/>
    <property type="match status" value="1"/>
</dbReference>
<evidence type="ECO:0000256" key="6">
    <source>
        <dbReference type="ARBA" id="ARBA00022741"/>
    </source>
</evidence>
<dbReference type="PRINTS" id="PR01040">
    <property type="entry name" value="TRNASYNTHTYR"/>
</dbReference>
<evidence type="ECO:0000256" key="10">
    <source>
        <dbReference type="ARBA" id="ARBA00048248"/>
    </source>
</evidence>
<dbReference type="EC" id="6.1.1.1" evidence="11"/>
<dbReference type="KEGG" id="vnx:VNE69_07033"/>
<evidence type="ECO:0000256" key="3">
    <source>
        <dbReference type="ARBA" id="ARBA00011738"/>
    </source>
</evidence>
<accession>A0AAX4JD76</accession>
<organism evidence="12 13">
    <name type="scientific">Vairimorpha necatrix</name>
    <dbReference type="NCBI Taxonomy" id="6039"/>
    <lineage>
        <taxon>Eukaryota</taxon>
        <taxon>Fungi</taxon>
        <taxon>Fungi incertae sedis</taxon>
        <taxon>Microsporidia</taxon>
        <taxon>Nosematidae</taxon>
        <taxon>Vairimorpha</taxon>
    </lineage>
</organism>
<dbReference type="GO" id="GO:0004831">
    <property type="term" value="F:tyrosine-tRNA ligase activity"/>
    <property type="evidence" value="ECO:0007669"/>
    <property type="project" value="UniProtKB-EC"/>
</dbReference>
<sequence>MSLTDKISLINQNLKEVVGKEVMEKILDKRNLNIYWGTATTGKPHIAYFLPIFKIKDFVDAGCNVTILLADIHAFLDNLKAPIEKIECRTVYYKKIISLMLESLKVDLTKINFVLGSSFQRSNEYFNDIMRILNQTNQNDAKRAGSEVVKQVSNSKLSSLVYPAMQALDEEYLKVDVQFGGVDQRKIFMYAREFLPIIKYKKRIHLMNPMIPGLNSEKMSSSDKDSKIDLLDTEEEIKKKISHCNLENEGLMSLFKCIIYPYCDIYNLDVIVSNKKYSFKELSEDFKKNKLNGNSLKNTAAEIIEKIVKPIRTAMMEESDIIEKAYEK</sequence>
<keyword evidence="13" id="KW-1185">Reference proteome</keyword>
<keyword evidence="4" id="KW-0963">Cytoplasm</keyword>
<evidence type="ECO:0000313" key="13">
    <source>
        <dbReference type="Proteomes" id="UP001334084"/>
    </source>
</evidence>
<dbReference type="GO" id="GO:0006437">
    <property type="term" value="P:tyrosyl-tRNA aminoacylation"/>
    <property type="evidence" value="ECO:0007669"/>
    <property type="project" value="InterPro"/>
</dbReference>
<dbReference type="GO" id="GO:0005524">
    <property type="term" value="F:ATP binding"/>
    <property type="evidence" value="ECO:0007669"/>
    <property type="project" value="UniProtKB-KW"/>
</dbReference>
<name>A0AAX4JD76_9MICR</name>
<evidence type="ECO:0000256" key="5">
    <source>
        <dbReference type="ARBA" id="ARBA00022598"/>
    </source>
</evidence>
<comment type="subcellular location">
    <subcellularLocation>
        <location evidence="1">Cytoplasm</location>
    </subcellularLocation>
</comment>
<evidence type="ECO:0000256" key="2">
    <source>
        <dbReference type="ARBA" id="ARBA00005594"/>
    </source>
</evidence>
<dbReference type="Proteomes" id="UP001334084">
    <property type="component" value="Chromosome 7"/>
</dbReference>
<protein>
    <recommendedName>
        <fullName evidence="11">Tyrosine--tRNA ligase</fullName>
        <ecNumber evidence="11">6.1.1.1</ecNumber>
    </recommendedName>
    <alternativeName>
        <fullName evidence="11">Tyrosyl-tRNA synthetase</fullName>
    </alternativeName>
</protein>
<keyword evidence="7 11" id="KW-0067">ATP-binding</keyword>